<name>A0AAV8W5Z9_9CUCU</name>
<evidence type="ECO:0000313" key="8">
    <source>
        <dbReference type="Proteomes" id="UP001159042"/>
    </source>
</evidence>
<dbReference type="Pfam" id="PF00089">
    <property type="entry name" value="Trypsin"/>
    <property type="match status" value="2"/>
</dbReference>
<feature type="chain" id="PRO_5043552513" description="Peptidase S1 domain-containing protein" evidence="5">
    <location>
        <begin position="17"/>
        <end position="569"/>
    </location>
</feature>
<dbReference type="Gene3D" id="2.40.10.10">
    <property type="entry name" value="Trypsin-like serine proteases"/>
    <property type="match status" value="2"/>
</dbReference>
<reference evidence="7 8" key="1">
    <citation type="journal article" date="2023" name="Insect Mol. Biol.">
        <title>Genome sequencing provides insights into the evolution of gene families encoding plant cell wall-degrading enzymes in longhorned beetles.</title>
        <authorList>
            <person name="Shin N.R."/>
            <person name="Okamura Y."/>
            <person name="Kirsch R."/>
            <person name="Pauchet Y."/>
        </authorList>
    </citation>
    <scope>NUCLEOTIDE SEQUENCE [LARGE SCALE GENOMIC DNA]</scope>
    <source>
        <strain evidence="7">EAD_L_NR</strain>
    </source>
</reference>
<evidence type="ECO:0000313" key="7">
    <source>
        <dbReference type="EMBL" id="KAJ8921894.1"/>
    </source>
</evidence>
<evidence type="ECO:0000256" key="4">
    <source>
        <dbReference type="ARBA" id="ARBA00024195"/>
    </source>
</evidence>
<dbReference type="SMART" id="SM00020">
    <property type="entry name" value="Tryp_SPc"/>
    <property type="match status" value="2"/>
</dbReference>
<dbReference type="InterPro" id="IPR001314">
    <property type="entry name" value="Peptidase_S1A"/>
</dbReference>
<proteinExistence type="inferred from homology"/>
<evidence type="ECO:0000256" key="2">
    <source>
        <dbReference type="ARBA" id="ARBA00023157"/>
    </source>
</evidence>
<dbReference type="FunFam" id="2.40.10.10:FF:000028">
    <property type="entry name" value="Serine protease easter"/>
    <property type="match status" value="1"/>
</dbReference>
<dbReference type="CDD" id="cd00190">
    <property type="entry name" value="Tryp_SPc"/>
    <property type="match status" value="2"/>
</dbReference>
<accession>A0AAV8W5Z9</accession>
<keyword evidence="1 5" id="KW-0732">Signal</keyword>
<dbReference type="EMBL" id="JANEYG010000008">
    <property type="protein sequence ID" value="KAJ8921894.1"/>
    <property type="molecule type" value="Genomic_DNA"/>
</dbReference>
<keyword evidence="3" id="KW-0325">Glycoprotein</keyword>
<dbReference type="PANTHER" id="PTHR24260">
    <property type="match status" value="1"/>
</dbReference>
<keyword evidence="8" id="KW-1185">Reference proteome</keyword>
<dbReference type="AlphaFoldDB" id="A0AAV8W5Z9"/>
<feature type="domain" description="Peptidase S1" evidence="6">
    <location>
        <begin position="323"/>
        <end position="567"/>
    </location>
</feature>
<evidence type="ECO:0000259" key="6">
    <source>
        <dbReference type="PROSITE" id="PS50240"/>
    </source>
</evidence>
<dbReference type="InterPro" id="IPR009003">
    <property type="entry name" value="Peptidase_S1_PA"/>
</dbReference>
<dbReference type="SUPFAM" id="SSF50494">
    <property type="entry name" value="Trypsin-like serine proteases"/>
    <property type="match status" value="2"/>
</dbReference>
<comment type="caution">
    <text evidence="7">The sequence shown here is derived from an EMBL/GenBank/DDBJ whole genome shotgun (WGS) entry which is preliminary data.</text>
</comment>
<comment type="similarity">
    <text evidence="4">Belongs to the peptidase S1 family. CLIP subfamily.</text>
</comment>
<dbReference type="InterPro" id="IPR001254">
    <property type="entry name" value="Trypsin_dom"/>
</dbReference>
<evidence type="ECO:0000256" key="5">
    <source>
        <dbReference type="SAM" id="SignalP"/>
    </source>
</evidence>
<evidence type="ECO:0000256" key="3">
    <source>
        <dbReference type="ARBA" id="ARBA00023180"/>
    </source>
</evidence>
<keyword evidence="2" id="KW-1015">Disulfide bond</keyword>
<dbReference type="InterPro" id="IPR043504">
    <property type="entry name" value="Peptidase_S1_PA_chymotrypsin"/>
</dbReference>
<dbReference type="GO" id="GO:0004252">
    <property type="term" value="F:serine-type endopeptidase activity"/>
    <property type="evidence" value="ECO:0007669"/>
    <property type="project" value="InterPro"/>
</dbReference>
<dbReference type="FunFam" id="2.40.10.10:FF:000068">
    <property type="entry name" value="transmembrane protease serine 2"/>
    <property type="match status" value="1"/>
</dbReference>
<feature type="domain" description="Peptidase S1" evidence="6">
    <location>
        <begin position="36"/>
        <end position="314"/>
    </location>
</feature>
<dbReference type="PANTHER" id="PTHR24260:SF147">
    <property type="entry name" value="EG:BACR7A4.3 PROTEIN-RELATED"/>
    <property type="match status" value="1"/>
</dbReference>
<sequence>MYRLFIVFVVVNCTLSQKIANRMCEEFVNQRLDSPVLGRNRTSENEFPHMVALGFGNQRQPSWLCAGTLISNQFVLTSAHCTSLPNVGPVRVVRVGTNVLNPRREQDYSDLTISRVVVHPYYETPSSYNDIALLKLQRKVQFSRNTLPACLNSAFNVNLATNTLLAVGWGRMEYNGSASNDLRQDRLRIVRNRECNRSYRVGASRDKIPEGVDDETQICVGREIQPDTCLGLSEGPLEYKNGRFHYIIGVTSFGTACGVSRTPGASGDADSKERTIYQNSTRSKIIFLIPGTTSGELSKQMCKKYLEYVPASYKCPFSESEPPLGNSFAAKEELPYMVALGYDSDDSIGWHCSAVLISEDFVLTSSHCLQGSHRTPPVVARVGINDLDSTEGLQEIKVKRVYKHPDYNYPRRYNGIGLVQLEKKVDITPTVRPACLFTEKEITANRVINSGWGPTSYHGEFDKNLQKVILEVFDEGRCNEVYNKSLQALNKGITYDTMICVGAKSVESIQPRTGGPLLIPHKDEGGSRCIHDVIGVASFGKSINVLNIPDVYTRVSAFIPWIESVVWKN</sequence>
<dbReference type="GO" id="GO:0006508">
    <property type="term" value="P:proteolysis"/>
    <property type="evidence" value="ECO:0007669"/>
    <property type="project" value="InterPro"/>
</dbReference>
<dbReference type="PROSITE" id="PS50240">
    <property type="entry name" value="TRYPSIN_DOM"/>
    <property type="match status" value="2"/>
</dbReference>
<dbReference type="PRINTS" id="PR00722">
    <property type="entry name" value="CHYMOTRYPSIN"/>
</dbReference>
<evidence type="ECO:0000256" key="1">
    <source>
        <dbReference type="ARBA" id="ARBA00022729"/>
    </source>
</evidence>
<feature type="signal peptide" evidence="5">
    <location>
        <begin position="1"/>
        <end position="16"/>
    </location>
</feature>
<organism evidence="7 8">
    <name type="scientific">Exocentrus adspersus</name>
    <dbReference type="NCBI Taxonomy" id="1586481"/>
    <lineage>
        <taxon>Eukaryota</taxon>
        <taxon>Metazoa</taxon>
        <taxon>Ecdysozoa</taxon>
        <taxon>Arthropoda</taxon>
        <taxon>Hexapoda</taxon>
        <taxon>Insecta</taxon>
        <taxon>Pterygota</taxon>
        <taxon>Neoptera</taxon>
        <taxon>Endopterygota</taxon>
        <taxon>Coleoptera</taxon>
        <taxon>Polyphaga</taxon>
        <taxon>Cucujiformia</taxon>
        <taxon>Chrysomeloidea</taxon>
        <taxon>Cerambycidae</taxon>
        <taxon>Lamiinae</taxon>
        <taxon>Acanthocinini</taxon>
        <taxon>Exocentrus</taxon>
    </lineage>
</organism>
<protein>
    <recommendedName>
        <fullName evidence="6">Peptidase S1 domain-containing protein</fullName>
    </recommendedName>
</protein>
<dbReference type="InterPro" id="IPR051333">
    <property type="entry name" value="CLIP_Serine_Protease"/>
</dbReference>
<gene>
    <name evidence="7" type="ORF">NQ315_008527</name>
</gene>
<dbReference type="Proteomes" id="UP001159042">
    <property type="component" value="Unassembled WGS sequence"/>
</dbReference>